<dbReference type="InterPro" id="IPR001853">
    <property type="entry name" value="DSBA-like_thioredoxin_dom"/>
</dbReference>
<proteinExistence type="predicted"/>
<dbReference type="AlphaFoldDB" id="A0ABD6CHG8"/>
<dbReference type="PANTHER" id="PTHR13887">
    <property type="entry name" value="GLUTATHIONE S-TRANSFERASE KAPPA"/>
    <property type="match status" value="1"/>
</dbReference>
<organism evidence="2 3">
    <name type="scientific">Halorientalis brevis</name>
    <dbReference type="NCBI Taxonomy" id="1126241"/>
    <lineage>
        <taxon>Archaea</taxon>
        <taxon>Methanobacteriati</taxon>
        <taxon>Methanobacteriota</taxon>
        <taxon>Stenosarchaea group</taxon>
        <taxon>Halobacteria</taxon>
        <taxon>Halobacteriales</taxon>
        <taxon>Haloarculaceae</taxon>
        <taxon>Halorientalis</taxon>
    </lineage>
</organism>
<dbReference type="Proteomes" id="UP001597119">
    <property type="component" value="Unassembled WGS sequence"/>
</dbReference>
<evidence type="ECO:0000259" key="1">
    <source>
        <dbReference type="Pfam" id="PF01323"/>
    </source>
</evidence>
<dbReference type="Gene3D" id="3.40.30.10">
    <property type="entry name" value="Glutaredoxin"/>
    <property type="match status" value="1"/>
</dbReference>
<feature type="domain" description="DSBA-like thioredoxin" evidence="1">
    <location>
        <begin position="8"/>
        <end position="205"/>
    </location>
</feature>
<comment type="caution">
    <text evidence="2">The sequence shown here is derived from an EMBL/GenBank/DDBJ whole genome shotgun (WGS) entry which is preliminary data.</text>
</comment>
<dbReference type="RefSeq" id="WP_247381329.1">
    <property type="nucleotide sequence ID" value="NZ_JALLGV010000009.1"/>
</dbReference>
<sequence>MTHGDDHITVYSDYVCPFCYLGKQSLKAFQDGRDEAVPVEWHPYDLRSYKRGPDGELDQSMDVSKSDSYMDQVREKVTRLQDTLDADEMLALDERPKNVDSFDAQVASVYVDAEHPDQWAAFDDALFEALWVDGRDIGDVDVLAALADDVGLDGAEIRTAVTDEQRRDQVLDLFAAAEERGVSGVPTFASGETTTSGVASPGELAALVDGA</sequence>
<evidence type="ECO:0000313" key="3">
    <source>
        <dbReference type="Proteomes" id="UP001597119"/>
    </source>
</evidence>
<protein>
    <submittedName>
        <fullName evidence="2">DsbA family protein</fullName>
    </submittedName>
</protein>
<gene>
    <name evidence="2" type="ORF">ACFR9U_20115</name>
</gene>
<dbReference type="Pfam" id="PF01323">
    <property type="entry name" value="DSBA"/>
    <property type="match status" value="1"/>
</dbReference>
<keyword evidence="3" id="KW-1185">Reference proteome</keyword>
<reference evidence="2 3" key="1">
    <citation type="journal article" date="2019" name="Int. J. Syst. Evol. Microbiol.">
        <title>The Global Catalogue of Microorganisms (GCM) 10K type strain sequencing project: providing services to taxonomists for standard genome sequencing and annotation.</title>
        <authorList>
            <consortium name="The Broad Institute Genomics Platform"/>
            <consortium name="The Broad Institute Genome Sequencing Center for Infectious Disease"/>
            <person name="Wu L."/>
            <person name="Ma J."/>
        </authorList>
    </citation>
    <scope>NUCLEOTIDE SEQUENCE [LARGE SCALE GENOMIC DNA]</scope>
    <source>
        <strain evidence="2 3">CGMCC 1.12125</strain>
    </source>
</reference>
<dbReference type="InterPro" id="IPR036249">
    <property type="entry name" value="Thioredoxin-like_sf"/>
</dbReference>
<evidence type="ECO:0000313" key="2">
    <source>
        <dbReference type="EMBL" id="MFD1589289.1"/>
    </source>
</evidence>
<dbReference type="EMBL" id="JBHUDJ010000015">
    <property type="protein sequence ID" value="MFD1589289.1"/>
    <property type="molecule type" value="Genomic_DNA"/>
</dbReference>
<dbReference type="PANTHER" id="PTHR13887:SF41">
    <property type="entry name" value="THIOREDOXIN SUPERFAMILY PROTEIN"/>
    <property type="match status" value="1"/>
</dbReference>
<dbReference type="SUPFAM" id="SSF52833">
    <property type="entry name" value="Thioredoxin-like"/>
    <property type="match status" value="1"/>
</dbReference>
<name>A0ABD6CHG8_9EURY</name>
<accession>A0ABD6CHG8</accession>